<feature type="transmembrane region" description="Helical" evidence="6">
    <location>
        <begin position="82"/>
        <end position="102"/>
    </location>
</feature>
<feature type="transmembrane region" description="Helical" evidence="6">
    <location>
        <begin position="266"/>
        <end position="291"/>
    </location>
</feature>
<dbReference type="PANTHER" id="PTHR30250">
    <property type="entry name" value="PST FAMILY PREDICTED COLANIC ACID TRANSPORTER"/>
    <property type="match status" value="1"/>
</dbReference>
<sequence>MIGAEGLGIFAMTSVLVMTLRSLQGGAVLEPMSVFGSRRSAQERGGYLGFVVMLQLLWIGGISALLGLGSFVLWQMGTIDLVHTRTVVVSLIFANVITFQYMMRRQFYVDHQPYSACVQSLAYVVVSVGGLWLYKQVGEVTIVGMYFVLCASSFIVCGVQAIRLGRQVRLPDADEKRRFSHDHWSYGRWILLAMPATIAYYQGYFLLCGSLLSTQETGYLKAVDSLVAPFTQVAIGLSLMFVPMIAKRIDNMSIAARVAYTRKLFLGMLGISSVYAAIAFFFGPTIVLWTFGEKLAAAGPVLQKMALIPLFIGMGQPASIMLTVHQRSDLRFYAVMVAAVATFVVGVPLILNFGLDGATWGMCVSQGVLSAGIWVALLWLRYRHADGNVPAAKAAGAASA</sequence>
<feature type="transmembrane region" description="Helical" evidence="6">
    <location>
        <begin position="50"/>
        <end position="76"/>
    </location>
</feature>
<keyword evidence="5 6" id="KW-0472">Membrane</keyword>
<feature type="transmembrane region" description="Helical" evidence="6">
    <location>
        <begin position="306"/>
        <end position="325"/>
    </location>
</feature>
<evidence type="ECO:0000313" key="8">
    <source>
        <dbReference type="Proteomes" id="UP000516369"/>
    </source>
</evidence>
<feature type="transmembrane region" description="Helical" evidence="6">
    <location>
        <begin position="357"/>
        <end position="380"/>
    </location>
</feature>
<evidence type="ECO:0000256" key="2">
    <source>
        <dbReference type="ARBA" id="ARBA00022475"/>
    </source>
</evidence>
<accession>A0A7H1MYX3</accession>
<dbReference type="AlphaFoldDB" id="A0A7H1MYX3"/>
<evidence type="ECO:0000256" key="3">
    <source>
        <dbReference type="ARBA" id="ARBA00022692"/>
    </source>
</evidence>
<feature type="transmembrane region" description="Helical" evidence="6">
    <location>
        <begin position="186"/>
        <end position="207"/>
    </location>
</feature>
<dbReference type="InterPro" id="IPR050833">
    <property type="entry name" value="Poly_Biosynth_Transport"/>
</dbReference>
<dbReference type="RefSeq" id="WP_190262095.1">
    <property type="nucleotide sequence ID" value="NZ_CP053923.1"/>
</dbReference>
<keyword evidence="3 6" id="KW-0812">Transmembrane</keyword>
<keyword evidence="8" id="KW-1185">Reference proteome</keyword>
<keyword evidence="2" id="KW-1003">Cell membrane</keyword>
<evidence type="ECO:0000256" key="1">
    <source>
        <dbReference type="ARBA" id="ARBA00004651"/>
    </source>
</evidence>
<name>A0A7H1MYX3_9PROT</name>
<dbReference type="Proteomes" id="UP000516369">
    <property type="component" value="Chromosome"/>
</dbReference>
<dbReference type="KEGG" id="dvn:HQ394_03855"/>
<proteinExistence type="predicted"/>
<evidence type="ECO:0000256" key="5">
    <source>
        <dbReference type="ARBA" id="ARBA00023136"/>
    </source>
</evidence>
<organism evidence="7 8">
    <name type="scientific">Defluviicoccus vanus</name>
    <dbReference type="NCBI Taxonomy" id="111831"/>
    <lineage>
        <taxon>Bacteria</taxon>
        <taxon>Pseudomonadati</taxon>
        <taxon>Pseudomonadota</taxon>
        <taxon>Alphaproteobacteria</taxon>
        <taxon>Rhodospirillales</taxon>
        <taxon>Rhodospirillaceae</taxon>
        <taxon>Defluviicoccus</taxon>
    </lineage>
</organism>
<dbReference type="EMBL" id="CP053923">
    <property type="protein sequence ID" value="QNT68659.1"/>
    <property type="molecule type" value="Genomic_DNA"/>
</dbReference>
<feature type="transmembrane region" description="Helical" evidence="6">
    <location>
        <begin position="332"/>
        <end position="351"/>
    </location>
</feature>
<evidence type="ECO:0000256" key="4">
    <source>
        <dbReference type="ARBA" id="ARBA00022989"/>
    </source>
</evidence>
<reference evidence="7 8" key="1">
    <citation type="submission" date="2020-05" db="EMBL/GenBank/DDBJ databases">
        <title>Complete closed genome sequence of Defluviicoccus vanus.</title>
        <authorList>
            <person name="Bessarab I."/>
            <person name="Arumugam K."/>
            <person name="Maszenan A.M."/>
            <person name="Seviour R.J."/>
            <person name="Williams R.B."/>
        </authorList>
    </citation>
    <scope>NUCLEOTIDE SEQUENCE [LARGE SCALE GENOMIC DNA]</scope>
    <source>
        <strain evidence="7 8">Ben 114</strain>
    </source>
</reference>
<feature type="transmembrane region" description="Helical" evidence="6">
    <location>
        <begin position="227"/>
        <end position="246"/>
    </location>
</feature>
<evidence type="ECO:0000256" key="6">
    <source>
        <dbReference type="SAM" id="Phobius"/>
    </source>
</evidence>
<dbReference type="GO" id="GO:0005886">
    <property type="term" value="C:plasma membrane"/>
    <property type="evidence" value="ECO:0007669"/>
    <property type="project" value="UniProtKB-SubCell"/>
</dbReference>
<feature type="transmembrane region" description="Helical" evidence="6">
    <location>
        <begin position="6"/>
        <end position="29"/>
    </location>
</feature>
<dbReference type="PANTHER" id="PTHR30250:SF11">
    <property type="entry name" value="O-ANTIGEN TRANSPORTER-RELATED"/>
    <property type="match status" value="1"/>
</dbReference>
<evidence type="ECO:0000313" key="7">
    <source>
        <dbReference type="EMBL" id="QNT68659.1"/>
    </source>
</evidence>
<comment type="subcellular location">
    <subcellularLocation>
        <location evidence="1">Cell membrane</location>
        <topology evidence="1">Multi-pass membrane protein</topology>
    </subcellularLocation>
</comment>
<feature type="transmembrane region" description="Helical" evidence="6">
    <location>
        <begin position="140"/>
        <end position="165"/>
    </location>
</feature>
<gene>
    <name evidence="7" type="ORF">HQ394_03855</name>
</gene>
<protein>
    <submittedName>
        <fullName evidence="7">Polysaccharide biosynthesis C-terminal domain-containing protein</fullName>
    </submittedName>
</protein>
<keyword evidence="4 6" id="KW-1133">Transmembrane helix</keyword>